<protein>
    <submittedName>
        <fullName evidence="1">Uncharacterized protein</fullName>
    </submittedName>
</protein>
<organism evidence="1 2">
    <name type="scientific">Chitinophaga caseinilytica</name>
    <dbReference type="NCBI Taxonomy" id="2267521"/>
    <lineage>
        <taxon>Bacteria</taxon>
        <taxon>Pseudomonadati</taxon>
        <taxon>Bacteroidota</taxon>
        <taxon>Chitinophagia</taxon>
        <taxon>Chitinophagales</taxon>
        <taxon>Chitinophagaceae</taxon>
        <taxon>Chitinophaga</taxon>
    </lineage>
</organism>
<evidence type="ECO:0000313" key="1">
    <source>
        <dbReference type="EMBL" id="WZN45228.1"/>
    </source>
</evidence>
<name>A0ABZ2Z0U5_9BACT</name>
<sequence length="71" mass="8127">MQSFMEVNIPADIVAEAVYVKKLAGSSYSGVDPYNYNERFDNLQYLTPVSFSSYDQNHVGWVFRDKTIPVN</sequence>
<gene>
    <name evidence="1" type="ORF">WJU22_20215</name>
</gene>
<dbReference type="RefSeq" id="WP_341839982.1">
    <property type="nucleotide sequence ID" value="NZ_CP149792.1"/>
</dbReference>
<dbReference type="EMBL" id="CP150096">
    <property type="protein sequence ID" value="WZN45228.1"/>
    <property type="molecule type" value="Genomic_DNA"/>
</dbReference>
<accession>A0ABZ2Z0U5</accession>
<reference evidence="1 2" key="1">
    <citation type="submission" date="2024-03" db="EMBL/GenBank/DDBJ databases">
        <title>Chitinophaga caseinilytica sp. nov., a casein hydrolysing bacterium isolated from forest soil.</title>
        <authorList>
            <person name="Lee D.S."/>
            <person name="Han D.M."/>
            <person name="Baek J.H."/>
            <person name="Choi D.G."/>
            <person name="Jeon J.H."/>
            <person name="Jeon C.O."/>
        </authorList>
    </citation>
    <scope>NUCLEOTIDE SEQUENCE [LARGE SCALE GENOMIC DNA]</scope>
    <source>
        <strain evidence="1 2">KACC 19118</strain>
    </source>
</reference>
<dbReference type="Proteomes" id="UP001449657">
    <property type="component" value="Chromosome"/>
</dbReference>
<evidence type="ECO:0000313" key="2">
    <source>
        <dbReference type="Proteomes" id="UP001449657"/>
    </source>
</evidence>
<keyword evidence="2" id="KW-1185">Reference proteome</keyword>
<proteinExistence type="predicted"/>